<protein>
    <submittedName>
        <fullName evidence="1">Uncharacterized protein</fullName>
    </submittedName>
</protein>
<organism evidence="1 2">
    <name type="scientific">Neophaeococcomyces mojaviensis</name>
    <dbReference type="NCBI Taxonomy" id="3383035"/>
    <lineage>
        <taxon>Eukaryota</taxon>
        <taxon>Fungi</taxon>
        <taxon>Dikarya</taxon>
        <taxon>Ascomycota</taxon>
        <taxon>Pezizomycotina</taxon>
        <taxon>Eurotiomycetes</taxon>
        <taxon>Chaetothyriomycetidae</taxon>
        <taxon>Chaetothyriales</taxon>
        <taxon>Chaetothyriales incertae sedis</taxon>
        <taxon>Neophaeococcomyces</taxon>
    </lineage>
</organism>
<sequence length="645" mass="73218">MFGGALWASSIGASNDHSTRERDPPPRPIPLEFPSYVPPFAPRKLDASLSSRIRNKICHIRTFTEISDEDLSSLNAHFEKDVDVSALLPHEGFRSRPLLFDDDLEAMITEISVDNQDAFREILRMDPLPGRQKPRLAYARNFFGSLEDMARYFDNSNDQYYFIPNDKGKASKIQAEDKANGSSTPKSKDTDIEMNDADAMADSKAASVSTEKNSASSEMKEVYKGYRFGNAEQVNPGSRVALVKNLMKMVMYKFTCRDHEPMPSPREKLVFRGVKIQSIQYHFCVARIPKDSKLARARMVEGPLMAAHVREDVRFKSNSRISLHDAASAQEAEGGAAASAAKSTNAIVSKPPVSGPTFVGEKFDFFRELGCMLILAAQREREGKAKDSISGADKWWVTEKRWGGGPTHWGQLASEIYEDEDPSLSPEERRLQEEKRQREVEEKARPKDGKEPMNLDNISVDDLMASNAPTIPGVPGDPLLGPRKKKLRSLERPPGKEQEMRDGKLLAYVPPFRKKWYQDWQKLRPNTPMWDDKIIYSHIGKDKNSEFDEVFMVTAVNHHVALLRMRVHPDYVAWIESGKEVLDEEGPEGLKKNVLYVQRSGWYDMFDIPSRKQFLTALWGVMSWINRDHLDKAEFEKLEAKTKAQ</sequence>
<comment type="caution">
    <text evidence="1">The sequence shown here is derived from an EMBL/GenBank/DDBJ whole genome shotgun (WGS) entry which is preliminary data.</text>
</comment>
<reference evidence="1" key="1">
    <citation type="submission" date="2022-10" db="EMBL/GenBank/DDBJ databases">
        <title>Culturing micro-colonial fungi from biological soil crusts in the Mojave desert and describing Neophaeococcomyces mojavensis, and introducing the new genera and species Taxawa tesnikishii.</title>
        <authorList>
            <person name="Kurbessoian T."/>
            <person name="Stajich J.E."/>
        </authorList>
    </citation>
    <scope>NUCLEOTIDE SEQUENCE</scope>
    <source>
        <strain evidence="1">JES_112</strain>
    </source>
</reference>
<gene>
    <name evidence="1" type="ORF">H2198_009897</name>
</gene>
<dbReference type="EMBL" id="JAPDRQ010000306">
    <property type="protein sequence ID" value="KAJ9650810.1"/>
    <property type="molecule type" value="Genomic_DNA"/>
</dbReference>
<name>A0ACC2ZTD2_9EURO</name>
<keyword evidence="2" id="KW-1185">Reference proteome</keyword>
<accession>A0ACC2ZTD2</accession>
<evidence type="ECO:0000313" key="2">
    <source>
        <dbReference type="Proteomes" id="UP001172386"/>
    </source>
</evidence>
<dbReference type="Proteomes" id="UP001172386">
    <property type="component" value="Unassembled WGS sequence"/>
</dbReference>
<evidence type="ECO:0000313" key="1">
    <source>
        <dbReference type="EMBL" id="KAJ9650810.1"/>
    </source>
</evidence>
<proteinExistence type="predicted"/>